<dbReference type="STRING" id="186116.SAMN05192569_1002132"/>
<evidence type="ECO:0000313" key="3">
    <source>
        <dbReference type="Proteomes" id="UP000198650"/>
    </source>
</evidence>
<dbReference type="Pfam" id="PF04854">
    <property type="entry name" value="DUF624"/>
    <property type="match status" value="1"/>
</dbReference>
<evidence type="ECO:0000256" key="1">
    <source>
        <dbReference type="SAM" id="Phobius"/>
    </source>
</evidence>
<name>A0A1I0SM81_9BACL</name>
<sequence length="214" mass="24831">MRSGLLDSKLYRVCEWIARLAYINVLWILFTIVGLTLLGIAPATVALFTIVRKWLLFQDDGIPVFKTFVRTYKKEFWSANRIGLLFIAVAYILYIDVLYIAHVSAPWQLPFSVALLIMLFFYAVTLLYVFPIYVHYELRFWQYVKYAFLIGMANPFMTLAMIISLGILLVVLLYVPGLIPFFSISIFALIVMGSALRVFRKLESKQSVWQQENK</sequence>
<dbReference type="EMBL" id="FOJS01000002">
    <property type="protein sequence ID" value="SFA40602.1"/>
    <property type="molecule type" value="Genomic_DNA"/>
</dbReference>
<dbReference type="InterPro" id="IPR006938">
    <property type="entry name" value="DUF624"/>
</dbReference>
<evidence type="ECO:0000313" key="2">
    <source>
        <dbReference type="EMBL" id="SFA40602.1"/>
    </source>
</evidence>
<keyword evidence="1" id="KW-0812">Transmembrane</keyword>
<feature type="transmembrane region" description="Helical" evidence="1">
    <location>
        <begin position="146"/>
        <end position="175"/>
    </location>
</feature>
<protein>
    <submittedName>
        <fullName evidence="2">Uncharacterized membrane protein YesL</fullName>
    </submittedName>
</protein>
<keyword evidence="1" id="KW-0472">Membrane</keyword>
<feature type="transmembrane region" description="Helical" evidence="1">
    <location>
        <begin position="82"/>
        <end position="101"/>
    </location>
</feature>
<gene>
    <name evidence="2" type="ORF">SAMN05192569_1002132</name>
</gene>
<proteinExistence type="predicted"/>
<keyword evidence="1" id="KW-1133">Transmembrane helix</keyword>
<feature type="transmembrane region" description="Helical" evidence="1">
    <location>
        <begin position="20"/>
        <end position="48"/>
    </location>
</feature>
<reference evidence="3" key="1">
    <citation type="submission" date="2016-10" db="EMBL/GenBank/DDBJ databases">
        <authorList>
            <person name="Varghese N."/>
            <person name="Submissions S."/>
        </authorList>
    </citation>
    <scope>NUCLEOTIDE SEQUENCE [LARGE SCALE GENOMIC DNA]</scope>
    <source>
        <strain evidence="3">M1</strain>
    </source>
</reference>
<dbReference type="RefSeq" id="WP_090947849.1">
    <property type="nucleotide sequence ID" value="NZ_FOJS01000002.1"/>
</dbReference>
<feature type="transmembrane region" description="Helical" evidence="1">
    <location>
        <begin position="113"/>
        <end position="134"/>
    </location>
</feature>
<dbReference type="OrthoDB" id="2182676at2"/>
<dbReference type="AlphaFoldDB" id="A0A1I0SM81"/>
<accession>A0A1I0SM81</accession>
<dbReference type="Proteomes" id="UP000198650">
    <property type="component" value="Unassembled WGS sequence"/>
</dbReference>
<feature type="transmembrane region" description="Helical" evidence="1">
    <location>
        <begin position="181"/>
        <end position="199"/>
    </location>
</feature>
<organism evidence="2 3">
    <name type="scientific">Parageobacillus thermantarcticus</name>
    <dbReference type="NCBI Taxonomy" id="186116"/>
    <lineage>
        <taxon>Bacteria</taxon>
        <taxon>Bacillati</taxon>
        <taxon>Bacillota</taxon>
        <taxon>Bacilli</taxon>
        <taxon>Bacillales</taxon>
        <taxon>Anoxybacillaceae</taxon>
        <taxon>Parageobacillus</taxon>
    </lineage>
</organism>
<keyword evidence="3" id="KW-1185">Reference proteome</keyword>